<feature type="compositionally biased region" description="Basic and acidic residues" evidence="1">
    <location>
        <begin position="51"/>
        <end position="64"/>
    </location>
</feature>
<name>A0A0J5SCB9_9BACI</name>
<dbReference type="EMBL" id="LQQY01000009">
    <property type="protein sequence ID" value="KZE50727.1"/>
    <property type="molecule type" value="Genomic_DNA"/>
</dbReference>
<evidence type="ECO:0000256" key="1">
    <source>
        <dbReference type="SAM" id="MobiDB-lite"/>
    </source>
</evidence>
<gene>
    <name evidence="3" type="ORF">AV649_15155</name>
</gene>
<reference evidence="4" key="1">
    <citation type="submission" date="2016-01" db="EMBL/GenBank/DDBJ databases">
        <title>Whole genome sequencing of Bhargavaea cecembensis T14.</title>
        <authorList>
            <person name="Hong K.W."/>
        </authorList>
    </citation>
    <scope>NUCLEOTIDE SEQUENCE [LARGE SCALE GENOMIC DNA]</scope>
    <source>
        <strain evidence="4">M19</strain>
    </source>
</reference>
<feature type="chain" id="PRO_5039340894" evidence="2">
    <location>
        <begin position="26"/>
        <end position="93"/>
    </location>
</feature>
<proteinExistence type="predicted"/>
<keyword evidence="2" id="KW-0732">Signal</keyword>
<accession>A0A0J5SCB9</accession>
<evidence type="ECO:0000256" key="2">
    <source>
        <dbReference type="SAM" id="SignalP"/>
    </source>
</evidence>
<feature type="signal peptide" evidence="2">
    <location>
        <begin position="1"/>
        <end position="25"/>
    </location>
</feature>
<evidence type="ECO:0000313" key="3">
    <source>
        <dbReference type="EMBL" id="KZE50727.1"/>
    </source>
</evidence>
<organism evidence="3 4">
    <name type="scientific">Rossellomorea marisflavi</name>
    <dbReference type="NCBI Taxonomy" id="189381"/>
    <lineage>
        <taxon>Bacteria</taxon>
        <taxon>Bacillati</taxon>
        <taxon>Bacillota</taxon>
        <taxon>Bacilli</taxon>
        <taxon>Bacillales</taxon>
        <taxon>Bacillaceae</taxon>
        <taxon>Rossellomorea</taxon>
    </lineage>
</organism>
<dbReference type="OrthoDB" id="2942083at2"/>
<sequence>MTKKVKWTVISTVTLSLLTFGGLVADHTQEVNGASAEGSFDDGGRSGDQSMIHEREDGGEFNFDHDEDEGDAFFQAPSEGFSQDHGSSGVSKR</sequence>
<dbReference type="PATRIC" id="fig|189381.11.peg.430"/>
<protein>
    <submittedName>
        <fullName evidence="3">Uncharacterized protein</fullName>
    </submittedName>
</protein>
<comment type="caution">
    <text evidence="3">The sequence shown here is derived from an EMBL/GenBank/DDBJ whole genome shotgun (WGS) entry which is preliminary data.</text>
</comment>
<dbReference type="RefSeq" id="WP_048005189.1">
    <property type="nucleotide sequence ID" value="NZ_CP047095.1"/>
</dbReference>
<feature type="compositionally biased region" description="Polar residues" evidence="1">
    <location>
        <begin position="80"/>
        <end position="93"/>
    </location>
</feature>
<feature type="region of interest" description="Disordered" evidence="1">
    <location>
        <begin position="34"/>
        <end position="93"/>
    </location>
</feature>
<evidence type="ECO:0000313" key="4">
    <source>
        <dbReference type="Proteomes" id="UP000076510"/>
    </source>
</evidence>
<dbReference type="Proteomes" id="UP000076510">
    <property type="component" value="Unassembled WGS sequence"/>
</dbReference>
<dbReference type="AlphaFoldDB" id="A0A0J5SCB9"/>